<dbReference type="InParanoid" id="F2TYC2"/>
<organism evidence="3">
    <name type="scientific">Salpingoeca rosetta (strain ATCC 50818 / BSB-021)</name>
    <dbReference type="NCBI Taxonomy" id="946362"/>
    <lineage>
        <taxon>Eukaryota</taxon>
        <taxon>Choanoflagellata</taxon>
        <taxon>Craspedida</taxon>
        <taxon>Salpingoecidae</taxon>
        <taxon>Salpingoeca</taxon>
    </lineage>
</organism>
<proteinExistence type="predicted"/>
<evidence type="ECO:0000313" key="2">
    <source>
        <dbReference type="EMBL" id="EGD76381.1"/>
    </source>
</evidence>
<keyword evidence="3" id="KW-1185">Reference proteome</keyword>
<feature type="compositionally biased region" description="Acidic residues" evidence="1">
    <location>
        <begin position="105"/>
        <end position="132"/>
    </location>
</feature>
<dbReference type="RefSeq" id="XP_004998556.1">
    <property type="nucleotide sequence ID" value="XM_004998499.1"/>
</dbReference>
<feature type="region of interest" description="Disordered" evidence="1">
    <location>
        <begin position="88"/>
        <end position="164"/>
    </location>
</feature>
<name>F2TYC2_SALR5</name>
<evidence type="ECO:0000256" key="1">
    <source>
        <dbReference type="SAM" id="MobiDB-lite"/>
    </source>
</evidence>
<feature type="compositionally biased region" description="Low complexity" evidence="1">
    <location>
        <begin position="33"/>
        <end position="49"/>
    </location>
</feature>
<feature type="compositionally biased region" description="Polar residues" evidence="1">
    <location>
        <begin position="64"/>
        <end position="73"/>
    </location>
</feature>
<protein>
    <submittedName>
        <fullName evidence="2">Uncharacterized protein</fullName>
    </submittedName>
</protein>
<dbReference type="Proteomes" id="UP000007799">
    <property type="component" value="Unassembled WGS sequence"/>
</dbReference>
<evidence type="ECO:0000313" key="3">
    <source>
        <dbReference type="Proteomes" id="UP000007799"/>
    </source>
</evidence>
<dbReference type="KEGG" id="sre:PTSG_01081"/>
<sequence>MWATGRVPPRSFRPPARVRRPLAMDAMQTEALPIQQPHQHPSHQQQQQREQQDVIVPETPPELQPQTVDQLDMQQEDVLLNHDDITDLCKSYIGPPLHRLSPILGEDDDDDDDKDVNDEDDDVNEQEEDNGGDEGSSMGAAVAPNTPSNADTQQRRAPPLARSK</sequence>
<accession>F2TYC2</accession>
<gene>
    <name evidence="2" type="ORF">PTSG_01081</name>
</gene>
<dbReference type="GeneID" id="16079150"/>
<dbReference type="AlphaFoldDB" id="F2TYC2"/>
<reference evidence="2" key="1">
    <citation type="submission" date="2009-08" db="EMBL/GenBank/DDBJ databases">
        <title>Annotation of Salpingoeca rosetta.</title>
        <authorList>
            <consortium name="The Broad Institute Genome Sequencing Platform"/>
            <person name="Russ C."/>
            <person name="Cuomo C."/>
            <person name="Burger G."/>
            <person name="Gray M.W."/>
            <person name="Holland P.W.H."/>
            <person name="King N."/>
            <person name="Lang F.B.F."/>
            <person name="Roger A.J."/>
            <person name="Ruiz-Trillo I."/>
            <person name="Young S.K."/>
            <person name="Zeng Q."/>
            <person name="Gargeya S."/>
            <person name="Alvarado L."/>
            <person name="Berlin A."/>
            <person name="Chapman S.B."/>
            <person name="Chen Z."/>
            <person name="Freedman E."/>
            <person name="Gellesch M."/>
            <person name="Goldberg J."/>
            <person name="Griggs A."/>
            <person name="Gujja S."/>
            <person name="Heilman E."/>
            <person name="Heiman D."/>
            <person name="Howarth C."/>
            <person name="Mehta T."/>
            <person name="Neiman D."/>
            <person name="Pearson M."/>
            <person name="Roberts A."/>
            <person name="Saif S."/>
            <person name="Shea T."/>
            <person name="Shenoy N."/>
            <person name="Sisk P."/>
            <person name="Stolte C."/>
            <person name="Sykes S."/>
            <person name="White J."/>
            <person name="Yandava C."/>
            <person name="Haas B."/>
            <person name="Nusbaum C."/>
            <person name="Birren B."/>
        </authorList>
    </citation>
    <scope>NUCLEOTIDE SEQUENCE [LARGE SCALE GENOMIC DNA]</scope>
    <source>
        <strain evidence="2">ATCC 50818</strain>
    </source>
</reference>
<dbReference type="EMBL" id="GL832956">
    <property type="protein sequence ID" value="EGD76381.1"/>
    <property type="molecule type" value="Genomic_DNA"/>
</dbReference>
<feature type="region of interest" description="Disordered" evidence="1">
    <location>
        <begin position="1"/>
        <end position="75"/>
    </location>
</feature>